<organism evidence="5 6">
    <name type="scientific">Actinoplanes ianthinogenes</name>
    <dbReference type="NCBI Taxonomy" id="122358"/>
    <lineage>
        <taxon>Bacteria</taxon>
        <taxon>Bacillati</taxon>
        <taxon>Actinomycetota</taxon>
        <taxon>Actinomycetes</taxon>
        <taxon>Micromonosporales</taxon>
        <taxon>Micromonosporaceae</taxon>
        <taxon>Actinoplanes</taxon>
    </lineage>
</organism>
<dbReference type="PANTHER" id="PTHR30349:SF41">
    <property type="entry name" value="INTEGRASE_RECOMBINASE PROTEIN MJ0367-RELATED"/>
    <property type="match status" value="1"/>
</dbReference>
<evidence type="ECO:0000256" key="3">
    <source>
        <dbReference type="ARBA" id="ARBA00023172"/>
    </source>
</evidence>
<keyword evidence="3" id="KW-0233">DNA recombination</keyword>
<protein>
    <recommendedName>
        <fullName evidence="4">Tyr recombinase domain-containing protein</fullName>
    </recommendedName>
</protein>
<dbReference type="PANTHER" id="PTHR30349">
    <property type="entry name" value="PHAGE INTEGRASE-RELATED"/>
    <property type="match status" value="1"/>
</dbReference>
<dbReference type="PROSITE" id="PS51898">
    <property type="entry name" value="TYR_RECOMBINASE"/>
    <property type="match status" value="1"/>
</dbReference>
<evidence type="ECO:0000313" key="6">
    <source>
        <dbReference type="Proteomes" id="UP000676967"/>
    </source>
</evidence>
<keyword evidence="2" id="KW-0238">DNA-binding</keyword>
<dbReference type="Pfam" id="PF00589">
    <property type="entry name" value="Phage_integrase"/>
    <property type="match status" value="1"/>
</dbReference>
<dbReference type="Proteomes" id="UP000676967">
    <property type="component" value="Chromosome"/>
</dbReference>
<name>A0ABM7M105_9ACTN</name>
<comment type="similarity">
    <text evidence="1">Belongs to the 'phage' integrase family.</text>
</comment>
<proteinExistence type="inferred from homology"/>
<dbReference type="InterPro" id="IPR011010">
    <property type="entry name" value="DNA_brk_join_enz"/>
</dbReference>
<gene>
    <name evidence="5" type="ORF">Aiant_59500</name>
</gene>
<accession>A0ABM7M105</accession>
<dbReference type="InterPro" id="IPR050090">
    <property type="entry name" value="Tyrosine_recombinase_XerCD"/>
</dbReference>
<reference evidence="5 6" key="1">
    <citation type="submission" date="2020-08" db="EMBL/GenBank/DDBJ databases">
        <title>Whole genome shotgun sequence of Actinoplanes ianthinogenes NBRC 13996.</title>
        <authorList>
            <person name="Komaki H."/>
            <person name="Tamura T."/>
        </authorList>
    </citation>
    <scope>NUCLEOTIDE SEQUENCE [LARGE SCALE GENOMIC DNA]</scope>
    <source>
        <strain evidence="5 6">NBRC 13996</strain>
    </source>
</reference>
<feature type="domain" description="Tyr recombinase" evidence="4">
    <location>
        <begin position="107"/>
        <end position="271"/>
    </location>
</feature>
<dbReference type="Gene3D" id="1.10.443.10">
    <property type="entry name" value="Intergrase catalytic core"/>
    <property type="match status" value="1"/>
</dbReference>
<dbReference type="InterPro" id="IPR002104">
    <property type="entry name" value="Integrase_catalytic"/>
</dbReference>
<dbReference type="EMBL" id="AP023356">
    <property type="protein sequence ID" value="BCJ45293.1"/>
    <property type="molecule type" value="Genomic_DNA"/>
</dbReference>
<dbReference type="RefSeq" id="WP_189336292.1">
    <property type="nucleotide sequence ID" value="NZ_AP023356.1"/>
</dbReference>
<evidence type="ECO:0000256" key="1">
    <source>
        <dbReference type="ARBA" id="ARBA00008857"/>
    </source>
</evidence>
<dbReference type="InterPro" id="IPR013762">
    <property type="entry name" value="Integrase-like_cat_sf"/>
</dbReference>
<evidence type="ECO:0000256" key="2">
    <source>
        <dbReference type="ARBA" id="ARBA00023125"/>
    </source>
</evidence>
<evidence type="ECO:0000313" key="5">
    <source>
        <dbReference type="EMBL" id="BCJ45293.1"/>
    </source>
</evidence>
<keyword evidence="6" id="KW-1185">Reference proteome</keyword>
<evidence type="ECO:0000259" key="4">
    <source>
        <dbReference type="PROSITE" id="PS51898"/>
    </source>
</evidence>
<dbReference type="SUPFAM" id="SSF56349">
    <property type="entry name" value="DNA breaking-rejoining enzymes"/>
    <property type="match status" value="1"/>
</dbReference>
<sequence length="274" mass="30200">MYDATPDPIRDYLHYREAGTGGQKPLGEASLTHYEGILRRMDYGLDHGVLGSTGAELRAWICAEGRGKATRANYITIVRGYTRWAVLNGWIDYDAAAELPHITPPKGRPKPLPEDALAKIRVKAHDPWALAIDLAAYAGARCIEISRLDREHVTESVTRLHGKGDRYRDVPTHANVWERVKGMPSGPLVIAPRTKVRATPQQVSHGVRWEMRRLGYPGYHNHMGRHRFGTKLYEASGNDLRATQEGLGHSSVATTQIYVGVAAGKLANAVAALA</sequence>